<dbReference type="InterPro" id="IPR005381">
    <property type="entry name" value="Znf-XS_domain"/>
</dbReference>
<dbReference type="PANTHER" id="PTHR21596:SF3">
    <property type="entry name" value="FACTOR OF DNA METHYLATION 1-RELATED"/>
    <property type="match status" value="1"/>
</dbReference>
<feature type="coiled-coil region" evidence="3">
    <location>
        <begin position="292"/>
        <end position="491"/>
    </location>
</feature>
<feature type="compositionally biased region" description="Acidic residues" evidence="4">
    <location>
        <begin position="9"/>
        <end position="20"/>
    </location>
</feature>
<dbReference type="Gene3D" id="3.30.70.2890">
    <property type="entry name" value="XS domain"/>
    <property type="match status" value="1"/>
</dbReference>
<dbReference type="Pfam" id="PF03469">
    <property type="entry name" value="XH"/>
    <property type="match status" value="1"/>
</dbReference>
<evidence type="ECO:0008006" key="10">
    <source>
        <dbReference type="Google" id="ProtNLM"/>
    </source>
</evidence>
<dbReference type="InterPro" id="IPR005380">
    <property type="entry name" value="XS_domain"/>
</dbReference>
<keyword evidence="1 3" id="KW-0175">Coiled coil</keyword>
<evidence type="ECO:0000256" key="3">
    <source>
        <dbReference type="SAM" id="Coils"/>
    </source>
</evidence>
<keyword evidence="9" id="KW-1185">Reference proteome</keyword>
<proteinExistence type="predicted"/>
<dbReference type="InterPro" id="IPR045177">
    <property type="entry name" value="FDM1-5/IDN2"/>
</dbReference>
<dbReference type="Proteomes" id="UP001497512">
    <property type="component" value="Chromosome 11"/>
</dbReference>
<evidence type="ECO:0000256" key="1">
    <source>
        <dbReference type="ARBA" id="ARBA00023054"/>
    </source>
</evidence>
<evidence type="ECO:0000313" key="9">
    <source>
        <dbReference type="Proteomes" id="UP001497512"/>
    </source>
</evidence>
<evidence type="ECO:0000259" key="7">
    <source>
        <dbReference type="Pfam" id="PF03470"/>
    </source>
</evidence>
<reference evidence="8" key="1">
    <citation type="submission" date="2024-02" db="EMBL/GenBank/DDBJ databases">
        <authorList>
            <consortium name="ELIXIR-Norway"/>
            <consortium name="Elixir Norway"/>
        </authorList>
    </citation>
    <scope>NUCLEOTIDE SEQUENCE</scope>
</reference>
<gene>
    <name evidence="8" type="ORF">CSSPTR1EN2_LOCUS3804</name>
</gene>
<sequence>MSSSSSEAESSDSGDFESDEIEMYETEATYKIDSGILVAKNSDGTYRCPFSPNRKKQSFRHQDLLAHARGIARGKKGPLKVGNHRALVKYLSAELGDRPEFKQAERVRRLQQAVPPRVAKEEKRLCPWMGIVVNIDNRETREEDGFRVAAGAADIKEKFHEFNPERVDVFHDYGGHQGTALVTFKKDIYGLIDAEAFEKSFAAVGRGRKEWETHNDVQRELHLYGWQATEQDLRGRLGLLTEHLRKFSDLKTVADVVEDKDRINDQLVQNLVAAVGRRNDRLEACHERFVVLQNIVSEVDNLRVKAEEEKRKMEEKHKQDLEELHQKAAMDTEQHRNRMLQHQVILANKMRALEERCAEMERTETLMKQKNEAEVRQFEKAKEEAKKQLEEVSKQAELHAAMRYNQGLLQMKMIEKHEVQNKELEMQVQQQKTKLAVSQNRELEFQRVSEMLEIERGKIDGGGGQDEANNIESHEKTIKDLELKLADLQASYDLSDSMVSDLTRKERASNDEIEEARKVAVMVLKDYGAKDKLANKMMGEIDKEPWEPACRLRYRLHEEGWDIKMATQISKWEALLKDHSFRPLKMVEVTPNELKYEIKRDDPKLQALQEELGEKVCKTVMDALLELEEHNASGRYPVAVPWDFKKNQKMVMKDLILYLKDLLDGRKGKAAKRRRG</sequence>
<feature type="domain" description="XS" evidence="5">
    <location>
        <begin position="122"/>
        <end position="233"/>
    </location>
</feature>
<protein>
    <recommendedName>
        <fullName evidence="10">Factor of DNA methylation 1-5/IDN2 domain-containing protein</fullName>
    </recommendedName>
</protein>
<dbReference type="InterPro" id="IPR038588">
    <property type="entry name" value="XS_domain_sf"/>
</dbReference>
<dbReference type="PANTHER" id="PTHR21596">
    <property type="entry name" value="RIBONUCLEASE P SUBUNIT P38"/>
    <property type="match status" value="1"/>
</dbReference>
<evidence type="ECO:0000256" key="2">
    <source>
        <dbReference type="ARBA" id="ARBA00023158"/>
    </source>
</evidence>
<feature type="region of interest" description="Disordered" evidence="4">
    <location>
        <begin position="1"/>
        <end position="20"/>
    </location>
</feature>
<evidence type="ECO:0000313" key="8">
    <source>
        <dbReference type="EMBL" id="CAK9197097.1"/>
    </source>
</evidence>
<evidence type="ECO:0000259" key="6">
    <source>
        <dbReference type="Pfam" id="PF03469"/>
    </source>
</evidence>
<name>A0ABP0THY8_9BRYO</name>
<evidence type="ECO:0000259" key="5">
    <source>
        <dbReference type="Pfam" id="PF03468"/>
    </source>
</evidence>
<dbReference type="Pfam" id="PF03470">
    <property type="entry name" value="zf-XS"/>
    <property type="match status" value="1"/>
</dbReference>
<feature type="domain" description="Zinc finger-XS" evidence="7">
    <location>
        <begin position="48"/>
        <end position="88"/>
    </location>
</feature>
<feature type="domain" description="Factor of DNA methylation 1-5/IDN2" evidence="6">
    <location>
        <begin position="536"/>
        <end position="664"/>
    </location>
</feature>
<dbReference type="EMBL" id="OZ019903">
    <property type="protein sequence ID" value="CAK9197097.1"/>
    <property type="molecule type" value="Genomic_DNA"/>
</dbReference>
<keyword evidence="2" id="KW-0943">RNA-mediated gene silencing</keyword>
<evidence type="ECO:0000256" key="4">
    <source>
        <dbReference type="SAM" id="MobiDB-lite"/>
    </source>
</evidence>
<dbReference type="InterPro" id="IPR005379">
    <property type="entry name" value="FDM1-5/IDN2_XH"/>
</dbReference>
<accession>A0ABP0THY8</accession>
<organism evidence="8 9">
    <name type="scientific">Sphagnum troendelagicum</name>
    <dbReference type="NCBI Taxonomy" id="128251"/>
    <lineage>
        <taxon>Eukaryota</taxon>
        <taxon>Viridiplantae</taxon>
        <taxon>Streptophyta</taxon>
        <taxon>Embryophyta</taxon>
        <taxon>Bryophyta</taxon>
        <taxon>Sphagnophytina</taxon>
        <taxon>Sphagnopsida</taxon>
        <taxon>Sphagnales</taxon>
        <taxon>Sphagnaceae</taxon>
        <taxon>Sphagnum</taxon>
    </lineage>
</organism>
<dbReference type="Pfam" id="PF03468">
    <property type="entry name" value="XS"/>
    <property type="match status" value="1"/>
</dbReference>